<evidence type="ECO:0008006" key="3">
    <source>
        <dbReference type="Google" id="ProtNLM"/>
    </source>
</evidence>
<organism evidence="1 2">
    <name type="scientific">Metamycoplasma gateae</name>
    <dbReference type="NCBI Taxonomy" id="35769"/>
    <lineage>
        <taxon>Bacteria</taxon>
        <taxon>Bacillati</taxon>
        <taxon>Mycoplasmatota</taxon>
        <taxon>Mycoplasmoidales</taxon>
        <taxon>Metamycoplasmataceae</taxon>
        <taxon>Metamycoplasma</taxon>
    </lineage>
</organism>
<dbReference type="Proteomes" id="UP001431935">
    <property type="component" value="Chromosome"/>
</dbReference>
<name>A0ABZ2AI29_9BACT</name>
<accession>A0ABZ2AI29</accession>
<dbReference type="RefSeq" id="WP_330463483.1">
    <property type="nucleotide sequence ID" value="NZ_CP143578.1"/>
</dbReference>
<evidence type="ECO:0000313" key="1">
    <source>
        <dbReference type="EMBL" id="WVN21445.1"/>
    </source>
</evidence>
<protein>
    <recommendedName>
        <fullName evidence="3">DUF1292 domain-containing protein</fullName>
    </recommendedName>
</protein>
<keyword evidence="2" id="KW-1185">Reference proteome</keyword>
<sequence length="107" mass="12385">MNENNLNKKNVIKIMTPERQIELEDGSKMYVIFDYNEAGDRYLALLSEDGDIVFAEDKNNSLQEVLDDGIFEILSDLLGDFLDENTILDKDGNEMQFLEEDQEDKEN</sequence>
<evidence type="ECO:0000313" key="2">
    <source>
        <dbReference type="Proteomes" id="UP001431935"/>
    </source>
</evidence>
<proteinExistence type="predicted"/>
<gene>
    <name evidence="1" type="ORF">V2E26_00325</name>
</gene>
<reference evidence="1" key="1">
    <citation type="submission" date="2024-01" db="EMBL/GenBank/DDBJ databases">
        <title>Complete genome sequence of Mycoplasma gateae strain 3700.</title>
        <authorList>
            <person name="Spergser J."/>
        </authorList>
    </citation>
    <scope>NUCLEOTIDE SEQUENCE [LARGE SCALE GENOMIC DNA]</scope>
    <source>
        <strain evidence="1">3700</strain>
    </source>
</reference>
<dbReference type="EMBL" id="CP143578">
    <property type="protein sequence ID" value="WVN21445.1"/>
    <property type="molecule type" value="Genomic_DNA"/>
</dbReference>